<sequence>MIPGDIRSTMYGMLAPCPASEQTCGMPAASQHDDLRKHFCQHEQQQGAFRAARSRVRQRPRLQSARSK</sequence>
<protein>
    <submittedName>
        <fullName evidence="2">Uncharacterized protein</fullName>
    </submittedName>
</protein>
<evidence type="ECO:0000313" key="3">
    <source>
        <dbReference type="Proteomes" id="UP000070501"/>
    </source>
</evidence>
<accession>A0A136J6N1</accession>
<evidence type="ECO:0000256" key="1">
    <source>
        <dbReference type="SAM" id="MobiDB-lite"/>
    </source>
</evidence>
<evidence type="ECO:0000313" key="2">
    <source>
        <dbReference type="EMBL" id="KXJ92812.1"/>
    </source>
</evidence>
<dbReference type="EMBL" id="KQ964248">
    <property type="protein sequence ID" value="KXJ92812.1"/>
    <property type="molecule type" value="Genomic_DNA"/>
</dbReference>
<gene>
    <name evidence="2" type="ORF">Micbo1qcDRAFT_51245</name>
</gene>
<reference evidence="3" key="1">
    <citation type="submission" date="2016-02" db="EMBL/GenBank/DDBJ databases">
        <title>Draft genome sequence of Microdochium bolleyi, a fungal endophyte of beachgrass.</title>
        <authorList>
            <consortium name="DOE Joint Genome Institute"/>
            <person name="David A.S."/>
            <person name="May G."/>
            <person name="Haridas S."/>
            <person name="Lim J."/>
            <person name="Wang M."/>
            <person name="Labutti K."/>
            <person name="Lipzen A."/>
            <person name="Barry K."/>
            <person name="Grigoriev I.V."/>
        </authorList>
    </citation>
    <scope>NUCLEOTIDE SEQUENCE [LARGE SCALE GENOMIC DNA]</scope>
    <source>
        <strain evidence="3">J235TASD1</strain>
    </source>
</reference>
<dbReference type="InParanoid" id="A0A136J6N1"/>
<keyword evidence="3" id="KW-1185">Reference proteome</keyword>
<feature type="region of interest" description="Disordered" evidence="1">
    <location>
        <begin position="46"/>
        <end position="68"/>
    </location>
</feature>
<dbReference type="Proteomes" id="UP000070501">
    <property type="component" value="Unassembled WGS sequence"/>
</dbReference>
<proteinExistence type="predicted"/>
<dbReference type="AlphaFoldDB" id="A0A136J6N1"/>
<organism evidence="2 3">
    <name type="scientific">Microdochium bolleyi</name>
    <dbReference type="NCBI Taxonomy" id="196109"/>
    <lineage>
        <taxon>Eukaryota</taxon>
        <taxon>Fungi</taxon>
        <taxon>Dikarya</taxon>
        <taxon>Ascomycota</taxon>
        <taxon>Pezizomycotina</taxon>
        <taxon>Sordariomycetes</taxon>
        <taxon>Xylariomycetidae</taxon>
        <taxon>Xylariales</taxon>
        <taxon>Microdochiaceae</taxon>
        <taxon>Microdochium</taxon>
    </lineage>
</organism>
<name>A0A136J6N1_9PEZI</name>